<sequence length="183" mass="20105">MPMTRVLVAYGSSEGQTAAVAERIGEILETEGCDATLVHLQHPPSPLEPAVYDGVVVGASVHAGSHQRYVESFVRSHRETLNRRPTAFVSVSLSAASDDAERRGTADELLDGFLEKTDWDPDGTLSVAGALKYSEYGLFTRLLMRRLGGKERGDTDTSRDYEYTDWEAVESFTREFATLVDGD</sequence>
<name>M0LK44_9EURY</name>
<dbReference type="Gene3D" id="3.40.50.360">
    <property type="match status" value="1"/>
</dbReference>
<dbReference type="eggNOG" id="arCOG00524">
    <property type="taxonomic scope" value="Archaea"/>
</dbReference>
<protein>
    <submittedName>
        <fullName evidence="2">Protoporphyrinogen oxidase</fullName>
    </submittedName>
</protein>
<keyword evidence="3" id="KW-1185">Reference proteome</keyword>
<organism evidence="2 3">
    <name type="scientific">Halobiforma nitratireducens JCM 10879</name>
    <dbReference type="NCBI Taxonomy" id="1227454"/>
    <lineage>
        <taxon>Archaea</taxon>
        <taxon>Methanobacteriati</taxon>
        <taxon>Methanobacteriota</taxon>
        <taxon>Stenosarchaea group</taxon>
        <taxon>Halobacteria</taxon>
        <taxon>Halobacteriales</taxon>
        <taxon>Natrialbaceae</taxon>
        <taxon>Halobiforma</taxon>
    </lineage>
</organism>
<dbReference type="InterPro" id="IPR052200">
    <property type="entry name" value="Protoporphyrinogen_IX_DH"/>
</dbReference>
<dbReference type="GO" id="GO:0006783">
    <property type="term" value="P:heme biosynthetic process"/>
    <property type="evidence" value="ECO:0007669"/>
    <property type="project" value="TreeGrafter"/>
</dbReference>
<dbReference type="PANTHER" id="PTHR38030">
    <property type="entry name" value="PROTOPORPHYRINOGEN IX DEHYDROGENASE [MENAQUINONE]"/>
    <property type="match status" value="1"/>
</dbReference>
<dbReference type="GO" id="GO:0070819">
    <property type="term" value="F:menaquinone-dependent protoporphyrinogen oxidase activity"/>
    <property type="evidence" value="ECO:0007669"/>
    <property type="project" value="TreeGrafter"/>
</dbReference>
<dbReference type="STRING" id="1227454.C446_14749"/>
<comment type="caution">
    <text evidence="2">The sequence shown here is derived from an EMBL/GenBank/DDBJ whole genome shotgun (WGS) entry which is preliminary data.</text>
</comment>
<dbReference type="SUPFAM" id="SSF52218">
    <property type="entry name" value="Flavoproteins"/>
    <property type="match status" value="1"/>
</dbReference>
<dbReference type="InterPro" id="IPR029039">
    <property type="entry name" value="Flavoprotein-like_sf"/>
</dbReference>
<accession>M0LK44</accession>
<dbReference type="Proteomes" id="UP000011607">
    <property type="component" value="Unassembled WGS sequence"/>
</dbReference>
<dbReference type="EMBL" id="AOMA01000146">
    <property type="protein sequence ID" value="EMA32380.1"/>
    <property type="molecule type" value="Genomic_DNA"/>
</dbReference>
<dbReference type="InterPro" id="IPR008254">
    <property type="entry name" value="Flavodoxin/NO_synth"/>
</dbReference>
<dbReference type="InterPro" id="IPR026816">
    <property type="entry name" value="Flavodoxin_dom"/>
</dbReference>
<dbReference type="PROSITE" id="PS50902">
    <property type="entry name" value="FLAVODOXIN_LIKE"/>
    <property type="match status" value="1"/>
</dbReference>
<dbReference type="Pfam" id="PF12724">
    <property type="entry name" value="Flavodoxin_5"/>
    <property type="match status" value="1"/>
</dbReference>
<dbReference type="PATRIC" id="fig|1227454.3.peg.3025"/>
<evidence type="ECO:0000259" key="1">
    <source>
        <dbReference type="PROSITE" id="PS50902"/>
    </source>
</evidence>
<evidence type="ECO:0000313" key="3">
    <source>
        <dbReference type="Proteomes" id="UP000011607"/>
    </source>
</evidence>
<dbReference type="GO" id="GO:0010181">
    <property type="term" value="F:FMN binding"/>
    <property type="evidence" value="ECO:0007669"/>
    <property type="project" value="InterPro"/>
</dbReference>
<dbReference type="AlphaFoldDB" id="M0LK44"/>
<feature type="domain" description="Flavodoxin-like" evidence="1">
    <location>
        <begin position="6"/>
        <end position="177"/>
    </location>
</feature>
<reference evidence="2 3" key="1">
    <citation type="journal article" date="2014" name="PLoS Genet.">
        <title>Phylogenetically driven sequencing of extremely halophilic archaea reveals strategies for static and dynamic osmo-response.</title>
        <authorList>
            <person name="Becker E.A."/>
            <person name="Seitzer P.M."/>
            <person name="Tritt A."/>
            <person name="Larsen D."/>
            <person name="Krusor M."/>
            <person name="Yao A.I."/>
            <person name="Wu D."/>
            <person name="Madern D."/>
            <person name="Eisen J.A."/>
            <person name="Darling A.E."/>
            <person name="Facciotti M.T."/>
        </authorList>
    </citation>
    <scope>NUCLEOTIDE SEQUENCE [LARGE SCALE GENOMIC DNA]</scope>
    <source>
        <strain evidence="2 3">JCM 10879</strain>
    </source>
</reference>
<proteinExistence type="predicted"/>
<evidence type="ECO:0000313" key="2">
    <source>
        <dbReference type="EMBL" id="EMA32380.1"/>
    </source>
</evidence>
<dbReference type="PANTHER" id="PTHR38030:SF2">
    <property type="entry name" value="PROTOPORPHYRINOGEN IX DEHYDROGENASE [QUINONE]"/>
    <property type="match status" value="1"/>
</dbReference>
<gene>
    <name evidence="2" type="ORF">C446_14749</name>
</gene>